<feature type="non-terminal residue" evidence="2">
    <location>
        <position position="1"/>
    </location>
</feature>
<comment type="caution">
    <text evidence="2">The sequence shown here is derived from an EMBL/GenBank/DDBJ whole genome shotgun (WGS) entry which is preliminary data.</text>
</comment>
<dbReference type="EMBL" id="BDDD01001943">
    <property type="protein sequence ID" value="GAV79246.1"/>
    <property type="molecule type" value="Genomic_DNA"/>
</dbReference>
<protein>
    <submittedName>
        <fullName evidence="2">Uncharacterized protein</fullName>
    </submittedName>
</protein>
<keyword evidence="1" id="KW-1133">Transmembrane helix</keyword>
<evidence type="ECO:0000256" key="1">
    <source>
        <dbReference type="SAM" id="Phobius"/>
    </source>
</evidence>
<evidence type="ECO:0000313" key="3">
    <source>
        <dbReference type="Proteomes" id="UP000187406"/>
    </source>
</evidence>
<organism evidence="2 3">
    <name type="scientific">Cephalotus follicularis</name>
    <name type="common">Albany pitcher plant</name>
    <dbReference type="NCBI Taxonomy" id="3775"/>
    <lineage>
        <taxon>Eukaryota</taxon>
        <taxon>Viridiplantae</taxon>
        <taxon>Streptophyta</taxon>
        <taxon>Embryophyta</taxon>
        <taxon>Tracheophyta</taxon>
        <taxon>Spermatophyta</taxon>
        <taxon>Magnoliopsida</taxon>
        <taxon>eudicotyledons</taxon>
        <taxon>Gunneridae</taxon>
        <taxon>Pentapetalae</taxon>
        <taxon>rosids</taxon>
        <taxon>fabids</taxon>
        <taxon>Oxalidales</taxon>
        <taxon>Cephalotaceae</taxon>
        <taxon>Cephalotus</taxon>
    </lineage>
</organism>
<feature type="transmembrane region" description="Helical" evidence="1">
    <location>
        <begin position="116"/>
        <end position="135"/>
    </location>
</feature>
<evidence type="ECO:0000313" key="2">
    <source>
        <dbReference type="EMBL" id="GAV79246.1"/>
    </source>
</evidence>
<keyword evidence="1" id="KW-0472">Membrane</keyword>
<proteinExistence type="predicted"/>
<name>A0A1Q3CG58_CEPFO</name>
<dbReference type="AlphaFoldDB" id="A0A1Q3CG58"/>
<dbReference type="InParanoid" id="A0A1Q3CG58"/>
<sequence length="155" mass="18067">LKTGYAIKPSKKNVIPLSLLPYQALSLRNTLCLSPFSFIKPIVASLKKTGFQHTAAASLSKRRCYLCLSKKTQPQSASLFHPMTPIHLSSDFVNLRCRLPQRQEEELPINYYFKKFYFFFLNFCLLYVLVVLLLCKIENMSILFPFFSFIFFDSW</sequence>
<keyword evidence="1" id="KW-0812">Transmembrane</keyword>
<keyword evidence="3" id="KW-1185">Reference proteome</keyword>
<reference evidence="3" key="1">
    <citation type="submission" date="2016-04" db="EMBL/GenBank/DDBJ databases">
        <title>Cephalotus genome sequencing.</title>
        <authorList>
            <person name="Fukushima K."/>
            <person name="Hasebe M."/>
            <person name="Fang X."/>
        </authorList>
    </citation>
    <scope>NUCLEOTIDE SEQUENCE [LARGE SCALE GENOMIC DNA]</scope>
    <source>
        <strain evidence="3">cv. St1</strain>
    </source>
</reference>
<accession>A0A1Q3CG58</accession>
<dbReference type="Proteomes" id="UP000187406">
    <property type="component" value="Unassembled WGS sequence"/>
</dbReference>
<gene>
    <name evidence="2" type="ORF">CFOL_v3_22711</name>
</gene>